<organism evidence="3 4">
    <name type="scientific">Streptomyces rhizosphaericola</name>
    <dbReference type="NCBI Taxonomy" id="2564098"/>
    <lineage>
        <taxon>Bacteria</taxon>
        <taxon>Bacillati</taxon>
        <taxon>Actinomycetota</taxon>
        <taxon>Actinomycetes</taxon>
        <taxon>Kitasatosporales</taxon>
        <taxon>Streptomycetaceae</taxon>
        <taxon>Streptomyces</taxon>
    </lineage>
</organism>
<dbReference type="InterPro" id="IPR051396">
    <property type="entry name" value="Bact_Antivir_Def_Nuclease"/>
</dbReference>
<dbReference type="SUPFAM" id="SSF52540">
    <property type="entry name" value="P-loop containing nucleoside triphosphate hydrolases"/>
    <property type="match status" value="1"/>
</dbReference>
<protein>
    <submittedName>
        <fullName evidence="3">DUF3696 domain-containing protein</fullName>
    </submittedName>
</protein>
<comment type="caution">
    <text evidence="3">The sequence shown here is derived from an EMBL/GenBank/DDBJ whole genome shotgun (WGS) entry which is preliminary data.</text>
</comment>
<dbReference type="InterPro" id="IPR003959">
    <property type="entry name" value="ATPase_AAA_core"/>
</dbReference>
<feature type="domain" description="ATPase AAA-type core" evidence="2">
    <location>
        <begin position="38"/>
        <end position="399"/>
    </location>
</feature>
<dbReference type="PANTHER" id="PTHR43581">
    <property type="entry name" value="ATP/GTP PHOSPHATASE"/>
    <property type="match status" value="1"/>
</dbReference>
<dbReference type="Pfam" id="PF12476">
    <property type="entry name" value="DUF3696"/>
    <property type="match status" value="1"/>
</dbReference>
<evidence type="ECO:0000313" key="3">
    <source>
        <dbReference type="EMBL" id="TGZ11220.1"/>
    </source>
</evidence>
<dbReference type="Pfam" id="PF13304">
    <property type="entry name" value="AAA_21"/>
    <property type="match status" value="1"/>
</dbReference>
<sequence>MHNRRLPDFRRYRVRPWLVGWTNFRGFSGKVDLRFPRITLLIGRNNVGKTSAYAPLLLLRQTLEARNPRTALLTRGEFLDVGNFRDLITDHDVSRTLTFSVGLDRRSRVRVRSDRSIPSELEVSFEGEKDGGIALKQSRILDAKGRAIVTRTRKDSETYQVSSPLLPTSSTIGRPYKEVTELRRAMREEKPEGFLFNGFGALLMPRSWSEDEDRWEKVRGWYNGANELVRTYRTVNAQVESQLRSISYLGPLRSLPKRTYQLSAEVPTSVGRDGEFAPELLFRAADSARVREVVDNWLTKFGYGRLKFRNSGDDFFQVSLCSQGKGGLEVNLAHCGIGISQLLPMLVQGVLTPAAGTFIAQQPEIHLNPAQQCLVTDFLIDTASRNRRVIVETHSEHILLRLRRRIAEGELRSGDVAVYFFDYRDGRSVVESVSLGERAELDRSEWPTGFFEEQLQDSFALAVAQATPKVAK</sequence>
<evidence type="ECO:0000259" key="1">
    <source>
        <dbReference type="Pfam" id="PF12476"/>
    </source>
</evidence>
<gene>
    <name evidence="3" type="ORF">E5Z02_05870</name>
</gene>
<reference evidence="3 4" key="1">
    <citation type="submission" date="2019-04" db="EMBL/GenBank/DDBJ databases">
        <title>Streptomyces rhizosphaericola sp. nov., an actinobacterium isolated from the wheat rhizosphere.</title>
        <authorList>
            <person name="Vargas Hoyos H.A."/>
            <person name="Santos S.N."/>
            <person name="Genuario D.B."/>
            <person name="Melo I.S."/>
            <person name="Da Silva L.J."/>
            <person name="Da Silva F.S.P."/>
            <person name="Zucchi T.D."/>
        </authorList>
    </citation>
    <scope>NUCLEOTIDE SEQUENCE [LARGE SCALE GENOMIC DNA]</scope>
    <source>
        <strain evidence="3 4">1AS2c</strain>
    </source>
</reference>
<dbReference type="InterPro" id="IPR022532">
    <property type="entry name" value="DUF3696"/>
</dbReference>
<evidence type="ECO:0000313" key="4">
    <source>
        <dbReference type="Proteomes" id="UP000306274"/>
    </source>
</evidence>
<name>A0ABY2PLG3_9ACTN</name>
<dbReference type="Proteomes" id="UP000306274">
    <property type="component" value="Unassembled WGS sequence"/>
</dbReference>
<feature type="domain" description="DUF3696" evidence="1">
    <location>
        <begin position="413"/>
        <end position="458"/>
    </location>
</feature>
<dbReference type="InterPro" id="IPR027417">
    <property type="entry name" value="P-loop_NTPase"/>
</dbReference>
<keyword evidence="4" id="KW-1185">Reference proteome</keyword>
<accession>A0ABY2PLG3</accession>
<dbReference type="PANTHER" id="PTHR43581:SF2">
    <property type="entry name" value="EXCINUCLEASE ATPASE SUBUNIT"/>
    <property type="match status" value="1"/>
</dbReference>
<dbReference type="Gene3D" id="3.40.50.300">
    <property type="entry name" value="P-loop containing nucleotide triphosphate hydrolases"/>
    <property type="match status" value="1"/>
</dbReference>
<proteinExistence type="predicted"/>
<dbReference type="EMBL" id="SRZK01000034">
    <property type="protein sequence ID" value="TGZ11220.1"/>
    <property type="molecule type" value="Genomic_DNA"/>
</dbReference>
<evidence type="ECO:0000259" key="2">
    <source>
        <dbReference type="Pfam" id="PF13304"/>
    </source>
</evidence>